<feature type="region of interest" description="Disordered" evidence="1">
    <location>
        <begin position="31"/>
        <end position="53"/>
    </location>
</feature>
<comment type="caution">
    <text evidence="2">The sequence shown here is derived from an EMBL/GenBank/DDBJ whole genome shotgun (WGS) entry which is preliminary data.</text>
</comment>
<sequence length="260" mass="27948">MTHRTTSDAAVWIGTLISQFPELVVELAPGSGSPAARGAGTADGSHDPLDRLTDAHRERLARRREDERRDALLLQQRHGLAVPGHSAAPIRLHISDTIRDVTDGVVELDEAVHAKLGLGRPRRAGVPERLRRVAALLDGVAADPVLARHVRDETRRMARRVARALGDTEALVRLPGRCPWCDSVSLRSAPAHGTVLCVNPACRCDDPACGCHDDPAYRHLWSQDAWDALEVAAQVPAQVPAQVSAQVSAQGAAPRGGEVR</sequence>
<proteinExistence type="predicted"/>
<gene>
    <name evidence="2" type="ORF">K7862_10525</name>
</gene>
<dbReference type="EMBL" id="JAINZZ010000009">
    <property type="protein sequence ID" value="MBY8878064.1"/>
    <property type="molecule type" value="Genomic_DNA"/>
</dbReference>
<evidence type="ECO:0000313" key="2">
    <source>
        <dbReference type="EMBL" id="MBY8878064.1"/>
    </source>
</evidence>
<feature type="compositionally biased region" description="Low complexity" evidence="1">
    <location>
        <begin position="31"/>
        <end position="40"/>
    </location>
</feature>
<evidence type="ECO:0000256" key="1">
    <source>
        <dbReference type="SAM" id="MobiDB-lite"/>
    </source>
</evidence>
<dbReference type="RefSeq" id="WP_222962210.1">
    <property type="nucleotide sequence ID" value="NZ_JAINZZ010000009.1"/>
</dbReference>
<reference evidence="2 3" key="1">
    <citation type="submission" date="2021-08" db="EMBL/GenBank/DDBJ databases">
        <title>WGS of actinomycetes from Thailand.</title>
        <authorList>
            <person name="Thawai C."/>
        </authorList>
    </citation>
    <scope>NUCLEOTIDE SEQUENCE [LARGE SCALE GENOMIC DNA]</scope>
    <source>
        <strain evidence="2 3">PLK6-54</strain>
    </source>
</reference>
<evidence type="ECO:0000313" key="3">
    <source>
        <dbReference type="Proteomes" id="UP000778578"/>
    </source>
</evidence>
<name>A0ABS7Q4H8_9ACTN</name>
<organism evidence="2 3">
    <name type="scientific">Actinacidiphila acidipaludis</name>
    <dbReference type="NCBI Taxonomy" id="2873382"/>
    <lineage>
        <taxon>Bacteria</taxon>
        <taxon>Bacillati</taxon>
        <taxon>Actinomycetota</taxon>
        <taxon>Actinomycetes</taxon>
        <taxon>Kitasatosporales</taxon>
        <taxon>Streptomycetaceae</taxon>
        <taxon>Actinacidiphila</taxon>
    </lineage>
</organism>
<accession>A0ABS7Q4H8</accession>
<protein>
    <submittedName>
        <fullName evidence="2">Uncharacterized protein</fullName>
    </submittedName>
</protein>
<dbReference type="Proteomes" id="UP000778578">
    <property type="component" value="Unassembled WGS sequence"/>
</dbReference>
<feature type="compositionally biased region" description="Basic and acidic residues" evidence="1">
    <location>
        <begin position="44"/>
        <end position="53"/>
    </location>
</feature>
<keyword evidence="3" id="KW-1185">Reference proteome</keyword>